<evidence type="ECO:0000313" key="1">
    <source>
        <dbReference type="EMBL" id="GIY93251.1"/>
    </source>
</evidence>
<keyword evidence="2" id="KW-1185">Reference proteome</keyword>
<gene>
    <name evidence="1" type="ORF">CEXT_420031</name>
</gene>
<dbReference type="EMBL" id="BPLR01017646">
    <property type="protein sequence ID" value="GIY93251.1"/>
    <property type="molecule type" value="Genomic_DNA"/>
</dbReference>
<organism evidence="1 2">
    <name type="scientific">Caerostris extrusa</name>
    <name type="common">Bark spider</name>
    <name type="synonym">Caerostris bankana</name>
    <dbReference type="NCBI Taxonomy" id="172846"/>
    <lineage>
        <taxon>Eukaryota</taxon>
        <taxon>Metazoa</taxon>
        <taxon>Ecdysozoa</taxon>
        <taxon>Arthropoda</taxon>
        <taxon>Chelicerata</taxon>
        <taxon>Arachnida</taxon>
        <taxon>Araneae</taxon>
        <taxon>Araneomorphae</taxon>
        <taxon>Entelegynae</taxon>
        <taxon>Araneoidea</taxon>
        <taxon>Araneidae</taxon>
        <taxon>Caerostris</taxon>
    </lineage>
</organism>
<evidence type="ECO:0000313" key="2">
    <source>
        <dbReference type="Proteomes" id="UP001054945"/>
    </source>
</evidence>
<accession>A0AAV4XEA2</accession>
<proteinExistence type="predicted"/>
<dbReference type="AlphaFoldDB" id="A0AAV4XEA2"/>
<protein>
    <submittedName>
        <fullName evidence="1">Uncharacterized protein</fullName>
    </submittedName>
</protein>
<dbReference type="Proteomes" id="UP001054945">
    <property type="component" value="Unassembled WGS sequence"/>
</dbReference>
<name>A0AAV4XEA2_CAEEX</name>
<comment type="caution">
    <text evidence="1">The sequence shown here is derived from an EMBL/GenBank/DDBJ whole genome shotgun (WGS) entry which is preliminary data.</text>
</comment>
<reference evidence="1 2" key="1">
    <citation type="submission" date="2021-06" db="EMBL/GenBank/DDBJ databases">
        <title>Caerostris extrusa draft genome.</title>
        <authorList>
            <person name="Kono N."/>
            <person name="Arakawa K."/>
        </authorList>
    </citation>
    <scope>NUCLEOTIDE SEQUENCE [LARGE SCALE GENOMIC DNA]</scope>
</reference>
<sequence length="153" mass="17732">MTEYRLLRIRRLMNNEHLTHSNVDERVEGDSSPRDCFLDHRLGTNDPERPSRPQRGSLIEQRKRFGYHTQDVGTSFLLFCSVEVKVHMAPQQNRLLNKQEPGMTEYRLLRIRRLMNNEHLTNSNVDDGVEGVIVHQEIVCPGSSTGGITQRDH</sequence>